<dbReference type="Gene3D" id="3.40.50.300">
    <property type="entry name" value="P-loop containing nucleotide triphosphate hydrolases"/>
    <property type="match status" value="1"/>
</dbReference>
<dbReference type="InterPro" id="IPR019991">
    <property type="entry name" value="GTP-bd_ribosome_bgen"/>
</dbReference>
<dbReference type="RefSeq" id="WP_011942850.1">
    <property type="nucleotide sequence ID" value="NZ_DAITJQ010000003.1"/>
</dbReference>
<dbReference type="GO" id="GO:0006412">
    <property type="term" value="P:translation"/>
    <property type="evidence" value="ECO:0007669"/>
    <property type="project" value="TreeGrafter"/>
</dbReference>
<evidence type="ECO:0000313" key="6">
    <source>
        <dbReference type="Proteomes" id="UP000058636"/>
    </source>
</evidence>
<dbReference type="GO" id="GO:0003924">
    <property type="term" value="F:GTPase activity"/>
    <property type="evidence" value="ECO:0007669"/>
    <property type="project" value="TreeGrafter"/>
</dbReference>
<dbReference type="CDD" id="cd01856">
    <property type="entry name" value="YlqF"/>
    <property type="match status" value="1"/>
</dbReference>
<reference evidence="5 6" key="1">
    <citation type="journal article" date="2015" name="MBio">
        <title>Genome-Resolved Metagenomic Analysis Reveals Roles for Candidate Phyla and Other Microbial Community Members in Biogeochemical Transformations in Oil Reservoirs.</title>
        <authorList>
            <person name="Hu P."/>
            <person name="Tom L."/>
            <person name="Singh A."/>
            <person name="Thomas B.C."/>
            <person name="Baker B.J."/>
            <person name="Piceno Y.M."/>
            <person name="Andersen G.L."/>
            <person name="Banfield J.F."/>
        </authorList>
    </citation>
    <scope>NUCLEOTIDE SEQUENCE [LARGE SCALE GENOMIC DNA]</scope>
    <source>
        <strain evidence="5">46_26</strain>
    </source>
</reference>
<evidence type="ECO:0000256" key="3">
    <source>
        <dbReference type="PIRNR" id="PIRNR006230"/>
    </source>
</evidence>
<dbReference type="OMA" id="VINRRDM"/>
<evidence type="ECO:0000256" key="1">
    <source>
        <dbReference type="ARBA" id="ARBA00022741"/>
    </source>
</evidence>
<comment type="similarity">
    <text evidence="3">Belongs to the TRAFAC class YlqF/YawG GTPase family. MTG1 subfamily.</text>
</comment>
<keyword evidence="3" id="KW-0963">Cytoplasm</keyword>
<feature type="binding site" evidence="4">
    <location>
        <begin position="109"/>
        <end position="114"/>
    </location>
    <ligand>
        <name>GTP</name>
        <dbReference type="ChEBI" id="CHEBI:37565"/>
    </ligand>
</feature>
<dbReference type="PANTHER" id="PTHR45782">
    <property type="entry name" value="MITOCHONDRIAL RIBOSOME-ASSOCIATED GTPASE 1"/>
    <property type="match status" value="1"/>
</dbReference>
<sequence>MSWYPGHIEKAKRQIRDLLKLVNTVVEVRDARAPFATSAYGVDFSRKETIILLNKVDIADEETTKKWVEFFKKQGKRVITTHKDEPRKVLLKKLSFDRLARVLIVGVPNTGKSTIINKLKGKRASSVGAQPGVTKGIQWFSLENGVKILDTPGILYKNIFSEDLAAKLLLVGSLPVERIEDQRIFERAFEIFAQNVRIASSFSEFFEDFARKRGLLKKGGVPDIERALMLFFTEVAQGKAGCVSFERPEDITPVQQEQNQGV</sequence>
<comment type="caution">
    <text evidence="5">The sequence shown here is derived from an EMBL/GenBank/DDBJ whole genome shotgun (WGS) entry which is preliminary data.</text>
</comment>
<dbReference type="InterPro" id="IPR016478">
    <property type="entry name" value="GTPase_MTG1"/>
</dbReference>
<dbReference type="Gene3D" id="1.10.1580.10">
    <property type="match status" value="1"/>
</dbReference>
<feature type="binding site" evidence="4">
    <location>
        <position position="153"/>
    </location>
    <ligand>
        <name>GTP</name>
        <dbReference type="ChEBI" id="CHEBI:37565"/>
    </ligand>
</feature>
<dbReference type="PANTHER" id="PTHR45782:SF4">
    <property type="entry name" value="MITOCHONDRIAL RIBOSOME-ASSOCIATED GTPASE 1"/>
    <property type="match status" value="1"/>
</dbReference>
<accession>A0A124FG55</accession>
<dbReference type="PATRIC" id="fig|93930.3.peg.1111"/>
<proteinExistence type="inferred from homology"/>
<dbReference type="EMBL" id="LGFG01000015">
    <property type="protein sequence ID" value="KUK23574.1"/>
    <property type="molecule type" value="Genomic_DNA"/>
</dbReference>
<evidence type="ECO:0000256" key="2">
    <source>
        <dbReference type="ARBA" id="ARBA00023134"/>
    </source>
</evidence>
<keyword evidence="2 3" id="KW-0342">GTP-binding</keyword>
<feature type="binding site" evidence="4">
    <location>
        <begin position="54"/>
        <end position="57"/>
    </location>
    <ligand>
        <name>GTP</name>
        <dbReference type="ChEBI" id="CHEBI:37565"/>
    </ligand>
</feature>
<dbReference type="Proteomes" id="UP000058636">
    <property type="component" value="Unassembled WGS sequence"/>
</dbReference>
<dbReference type="PROSITE" id="PS51721">
    <property type="entry name" value="G_CP"/>
    <property type="match status" value="1"/>
</dbReference>
<dbReference type="AlphaFoldDB" id="A0A124FG55"/>
<dbReference type="NCBIfam" id="TIGR03596">
    <property type="entry name" value="GTPase_YlqF"/>
    <property type="match status" value="1"/>
</dbReference>
<dbReference type="SUPFAM" id="SSF52540">
    <property type="entry name" value="P-loop containing nucleoside triphosphate hydrolases"/>
    <property type="match status" value="1"/>
</dbReference>
<keyword evidence="1 3" id="KW-0547">Nucleotide-binding</keyword>
<dbReference type="InterPro" id="IPR006073">
    <property type="entry name" value="GTP-bd"/>
</dbReference>
<dbReference type="Pfam" id="PF01926">
    <property type="entry name" value="MMR_HSR1"/>
    <property type="match status" value="1"/>
</dbReference>
<comment type="function">
    <text evidence="3">Required for a late step of 50S ribosomal subunit assembly. Has GTPase activity.</text>
</comment>
<dbReference type="InterPro" id="IPR027417">
    <property type="entry name" value="P-loop_NTPase"/>
</dbReference>
<dbReference type="InterPro" id="IPR023179">
    <property type="entry name" value="GTP-bd_ortho_bundle_sf"/>
</dbReference>
<evidence type="ECO:0000313" key="5">
    <source>
        <dbReference type="EMBL" id="KUK23574.1"/>
    </source>
</evidence>
<name>A0A124FG55_9THEM</name>
<gene>
    <name evidence="5" type="ORF">XD57_0328</name>
</gene>
<dbReference type="InterPro" id="IPR030378">
    <property type="entry name" value="G_CP_dom"/>
</dbReference>
<dbReference type="GO" id="GO:0005525">
    <property type="term" value="F:GTP binding"/>
    <property type="evidence" value="ECO:0007669"/>
    <property type="project" value="UniProtKB-KW"/>
</dbReference>
<evidence type="ECO:0000256" key="4">
    <source>
        <dbReference type="PIRSR" id="PIRSR006230-1"/>
    </source>
</evidence>
<dbReference type="GO" id="GO:0005737">
    <property type="term" value="C:cytoplasm"/>
    <property type="evidence" value="ECO:0007669"/>
    <property type="project" value="UniProtKB-SubCell"/>
</dbReference>
<protein>
    <recommendedName>
        <fullName evidence="3">Ribosome biogenesis GTPase A</fullName>
    </recommendedName>
</protein>
<organism evidence="5 6">
    <name type="scientific">Thermotoga petrophila</name>
    <dbReference type="NCBI Taxonomy" id="93929"/>
    <lineage>
        <taxon>Bacteria</taxon>
        <taxon>Thermotogati</taxon>
        <taxon>Thermotogota</taxon>
        <taxon>Thermotogae</taxon>
        <taxon>Thermotogales</taxon>
        <taxon>Thermotogaceae</taxon>
        <taxon>Thermotoga</taxon>
    </lineage>
</organism>
<comment type="subcellular location">
    <subcellularLocation>
        <location evidence="3">Cytoplasm</location>
    </subcellularLocation>
</comment>
<dbReference type="PIRSF" id="PIRSF006230">
    <property type="entry name" value="MG442"/>
    <property type="match status" value="1"/>
</dbReference>